<feature type="transmembrane region" description="Helical" evidence="10">
    <location>
        <begin position="167"/>
        <end position="190"/>
    </location>
</feature>
<dbReference type="SMART" id="SM00387">
    <property type="entry name" value="HATPase_c"/>
    <property type="match status" value="1"/>
</dbReference>
<feature type="transmembrane region" description="Helical" evidence="10">
    <location>
        <begin position="12"/>
        <end position="35"/>
    </location>
</feature>
<dbReference type="InterPro" id="IPR036097">
    <property type="entry name" value="HisK_dim/P_sf"/>
</dbReference>
<comment type="subcellular location">
    <subcellularLocation>
        <location evidence="2">Cell membrane</location>
        <topology evidence="2">Multi-pass membrane protein</topology>
    </subcellularLocation>
</comment>
<keyword evidence="10" id="KW-0472">Membrane</keyword>
<dbReference type="Proteomes" id="UP001230685">
    <property type="component" value="Unassembled WGS sequence"/>
</dbReference>
<evidence type="ECO:0000256" key="5">
    <source>
        <dbReference type="ARBA" id="ARBA00022553"/>
    </source>
</evidence>
<dbReference type="EC" id="2.7.13.3" evidence="3"/>
<dbReference type="InterPro" id="IPR004358">
    <property type="entry name" value="Sig_transdc_His_kin-like_C"/>
</dbReference>
<keyword evidence="4" id="KW-1003">Cell membrane</keyword>
<evidence type="ECO:0000256" key="1">
    <source>
        <dbReference type="ARBA" id="ARBA00000085"/>
    </source>
</evidence>
<dbReference type="SMART" id="SM00388">
    <property type="entry name" value="HisKA"/>
    <property type="match status" value="1"/>
</dbReference>
<dbReference type="GO" id="GO:0005524">
    <property type="term" value="F:ATP binding"/>
    <property type="evidence" value="ECO:0007669"/>
    <property type="project" value="UniProtKB-KW"/>
</dbReference>
<evidence type="ECO:0000259" key="12">
    <source>
        <dbReference type="PROSITE" id="PS50885"/>
    </source>
</evidence>
<keyword evidence="9 13" id="KW-0067">ATP-binding</keyword>
<keyword evidence="6" id="KW-0808">Transferase</keyword>
<evidence type="ECO:0000256" key="3">
    <source>
        <dbReference type="ARBA" id="ARBA00012438"/>
    </source>
</evidence>
<dbReference type="RefSeq" id="WP_305172118.1">
    <property type="nucleotide sequence ID" value="NZ_JAUUDS010000001.1"/>
</dbReference>
<dbReference type="InterPro" id="IPR005467">
    <property type="entry name" value="His_kinase_dom"/>
</dbReference>
<dbReference type="SUPFAM" id="SSF47384">
    <property type="entry name" value="Homodimeric domain of signal transducing histidine kinase"/>
    <property type="match status" value="1"/>
</dbReference>
<dbReference type="InterPro" id="IPR003661">
    <property type="entry name" value="HisK_dim/P_dom"/>
</dbReference>
<protein>
    <recommendedName>
        <fullName evidence="3">histidine kinase</fullName>
        <ecNumber evidence="3">2.7.13.3</ecNumber>
    </recommendedName>
</protein>
<keyword evidence="8" id="KW-0418">Kinase</keyword>
<evidence type="ECO:0000313" key="14">
    <source>
        <dbReference type="Proteomes" id="UP001230685"/>
    </source>
</evidence>
<dbReference type="Pfam" id="PF02518">
    <property type="entry name" value="HATPase_c"/>
    <property type="match status" value="1"/>
</dbReference>
<feature type="domain" description="Histidine kinase" evidence="11">
    <location>
        <begin position="251"/>
        <end position="448"/>
    </location>
</feature>
<dbReference type="SUPFAM" id="SSF55874">
    <property type="entry name" value="ATPase domain of HSP90 chaperone/DNA topoisomerase II/histidine kinase"/>
    <property type="match status" value="1"/>
</dbReference>
<dbReference type="CDD" id="cd06225">
    <property type="entry name" value="HAMP"/>
    <property type="match status" value="1"/>
</dbReference>
<dbReference type="PANTHER" id="PTHR44936:SF10">
    <property type="entry name" value="SENSOR PROTEIN RSTB"/>
    <property type="match status" value="1"/>
</dbReference>
<organism evidence="13 14">
    <name type="scientific">Sphingomonas aurea</name>
    <dbReference type="NCBI Taxonomy" id="3063994"/>
    <lineage>
        <taxon>Bacteria</taxon>
        <taxon>Pseudomonadati</taxon>
        <taxon>Pseudomonadota</taxon>
        <taxon>Alphaproteobacteria</taxon>
        <taxon>Sphingomonadales</taxon>
        <taxon>Sphingomonadaceae</taxon>
        <taxon>Sphingomonas</taxon>
    </lineage>
</organism>
<keyword evidence="10" id="KW-1133">Transmembrane helix</keyword>
<dbReference type="PANTHER" id="PTHR44936">
    <property type="entry name" value="SENSOR PROTEIN CREC"/>
    <property type="match status" value="1"/>
</dbReference>
<keyword evidence="5" id="KW-0597">Phosphoprotein</keyword>
<dbReference type="InterPro" id="IPR003660">
    <property type="entry name" value="HAMP_dom"/>
</dbReference>
<sequence length="448" mass="49429">MTLRRPWPHSLAGQMALLIALALFVAQVINFALILRDRNEFRLAQATRPVAIRIADALEREARGDRPIVAEWGRIRRYPTDPVAPAGTERHPEVASELRRQLAEQGVQAGRIDTGLRTFPDDGDRAERRDLRRRGEHPADQLMIAVEQPGRGWLTIVVPWPRAGARLLWALLFQTLILYVVVLLPVLWIVRRLSRPLRDLRLAAERFGPGDTAAALPTSGPDDVAALIAAFNALRLRVAAMLDEKDRMLGAIGHDLRTPLAALRVRVESVEDETDRLRMVDTIAEMNRTLDDILSLARLGRPSEPVTEVDLAALVDAVVEDFRDLDAPVTFVEAERLRMRLRPALIRRAVRNLIENAVKYGEVAEVHIATAPASVAITVADRGPGIPPDRLAEVFDPFTRLETSRNRETGGIGLGLALARAIVQEAGGDIALANRPEGGLAATITLPR</sequence>
<dbReference type="Gene3D" id="6.10.340.10">
    <property type="match status" value="1"/>
</dbReference>
<dbReference type="Gene3D" id="1.10.287.130">
    <property type="match status" value="1"/>
</dbReference>
<evidence type="ECO:0000256" key="8">
    <source>
        <dbReference type="ARBA" id="ARBA00022777"/>
    </source>
</evidence>
<dbReference type="CDD" id="cd00082">
    <property type="entry name" value="HisKA"/>
    <property type="match status" value="1"/>
</dbReference>
<dbReference type="InterPro" id="IPR036890">
    <property type="entry name" value="HATPase_C_sf"/>
</dbReference>
<keyword evidence="14" id="KW-1185">Reference proteome</keyword>
<evidence type="ECO:0000256" key="6">
    <source>
        <dbReference type="ARBA" id="ARBA00022679"/>
    </source>
</evidence>
<comment type="caution">
    <text evidence="13">The sequence shown here is derived from an EMBL/GenBank/DDBJ whole genome shotgun (WGS) entry which is preliminary data.</text>
</comment>
<dbReference type="InterPro" id="IPR050980">
    <property type="entry name" value="2C_sensor_his_kinase"/>
</dbReference>
<dbReference type="PROSITE" id="PS50109">
    <property type="entry name" value="HIS_KIN"/>
    <property type="match status" value="1"/>
</dbReference>
<dbReference type="SMART" id="SM00304">
    <property type="entry name" value="HAMP"/>
    <property type="match status" value="1"/>
</dbReference>
<evidence type="ECO:0000256" key="2">
    <source>
        <dbReference type="ARBA" id="ARBA00004651"/>
    </source>
</evidence>
<dbReference type="Pfam" id="PF00672">
    <property type="entry name" value="HAMP"/>
    <property type="match status" value="1"/>
</dbReference>
<dbReference type="Gene3D" id="3.30.565.10">
    <property type="entry name" value="Histidine kinase-like ATPase, C-terminal domain"/>
    <property type="match status" value="1"/>
</dbReference>
<accession>A0ABT9EHW9</accession>
<evidence type="ECO:0000259" key="11">
    <source>
        <dbReference type="PROSITE" id="PS50109"/>
    </source>
</evidence>
<gene>
    <name evidence="13" type="ORF">Q5H91_05010</name>
</gene>
<feature type="domain" description="HAMP" evidence="12">
    <location>
        <begin position="191"/>
        <end position="243"/>
    </location>
</feature>
<name>A0ABT9EHW9_9SPHN</name>
<evidence type="ECO:0000256" key="4">
    <source>
        <dbReference type="ARBA" id="ARBA00022475"/>
    </source>
</evidence>
<evidence type="ECO:0000256" key="9">
    <source>
        <dbReference type="ARBA" id="ARBA00022840"/>
    </source>
</evidence>
<evidence type="ECO:0000256" key="10">
    <source>
        <dbReference type="SAM" id="Phobius"/>
    </source>
</evidence>
<dbReference type="InterPro" id="IPR003594">
    <property type="entry name" value="HATPase_dom"/>
</dbReference>
<dbReference type="PROSITE" id="PS50885">
    <property type="entry name" value="HAMP"/>
    <property type="match status" value="1"/>
</dbReference>
<reference evidence="13 14" key="1">
    <citation type="submission" date="2023-07" db="EMBL/GenBank/DDBJ databases">
        <authorList>
            <person name="Kim M.K."/>
        </authorList>
    </citation>
    <scope>NUCLEOTIDE SEQUENCE [LARGE SCALE GENOMIC DNA]</scope>
    <source>
        <strain evidence="13 14">KR1UV-12</strain>
    </source>
</reference>
<dbReference type="EMBL" id="JAUUDS010000001">
    <property type="protein sequence ID" value="MDP1026561.1"/>
    <property type="molecule type" value="Genomic_DNA"/>
</dbReference>
<keyword evidence="7" id="KW-0547">Nucleotide-binding</keyword>
<dbReference type="SUPFAM" id="SSF158472">
    <property type="entry name" value="HAMP domain-like"/>
    <property type="match status" value="1"/>
</dbReference>
<keyword evidence="10" id="KW-0812">Transmembrane</keyword>
<evidence type="ECO:0000313" key="13">
    <source>
        <dbReference type="EMBL" id="MDP1026561.1"/>
    </source>
</evidence>
<dbReference type="PRINTS" id="PR00344">
    <property type="entry name" value="BCTRLSENSOR"/>
</dbReference>
<dbReference type="Pfam" id="PF00512">
    <property type="entry name" value="HisKA"/>
    <property type="match status" value="1"/>
</dbReference>
<evidence type="ECO:0000256" key="7">
    <source>
        <dbReference type="ARBA" id="ARBA00022741"/>
    </source>
</evidence>
<proteinExistence type="predicted"/>
<comment type="catalytic activity">
    <reaction evidence="1">
        <text>ATP + protein L-histidine = ADP + protein N-phospho-L-histidine.</text>
        <dbReference type="EC" id="2.7.13.3"/>
    </reaction>
</comment>